<proteinExistence type="predicted"/>
<dbReference type="AlphaFoldDB" id="A0A2K9Z7V3"/>
<feature type="region of interest" description="Disordered" evidence="1">
    <location>
        <begin position="1"/>
        <end position="25"/>
    </location>
</feature>
<protein>
    <submittedName>
        <fullName evidence="2">Uncharacterized protein</fullName>
    </submittedName>
</protein>
<organism evidence="2 3">
    <name type="scientific">Rhizobium leguminosarum</name>
    <dbReference type="NCBI Taxonomy" id="384"/>
    <lineage>
        <taxon>Bacteria</taxon>
        <taxon>Pseudomonadati</taxon>
        <taxon>Pseudomonadota</taxon>
        <taxon>Alphaproteobacteria</taxon>
        <taxon>Hyphomicrobiales</taxon>
        <taxon>Rhizobiaceae</taxon>
        <taxon>Rhizobium/Agrobacterium group</taxon>
        <taxon>Rhizobium</taxon>
    </lineage>
</organism>
<sequence>MRSKRMDRNASHRRDVELESDVSEKGESDYIHFPAAGHLSIAAPTPTCVGGYSRLGPPEQPEGSV</sequence>
<reference evidence="2 3" key="1">
    <citation type="submission" date="2017-11" db="EMBL/GenBank/DDBJ databases">
        <title>Complete genome of Rhizobium leguminosarum Norway, an ineffective micro-symbiont.</title>
        <authorList>
            <person name="Hoffrichter A."/>
            <person name="Liang J."/>
            <person name="Brachmann A."/>
            <person name="Marin M."/>
        </authorList>
    </citation>
    <scope>NUCLEOTIDE SEQUENCE [LARGE SCALE GENOMIC DNA]</scope>
    <source>
        <strain evidence="2 3">Norway</strain>
    </source>
</reference>
<evidence type="ECO:0000313" key="3">
    <source>
        <dbReference type="Proteomes" id="UP000238523"/>
    </source>
</evidence>
<evidence type="ECO:0000256" key="1">
    <source>
        <dbReference type="SAM" id="MobiDB-lite"/>
    </source>
</evidence>
<gene>
    <name evidence="2" type="ORF">CUJ84_Chr004005</name>
</gene>
<evidence type="ECO:0000313" key="2">
    <source>
        <dbReference type="EMBL" id="AUW44328.1"/>
    </source>
</evidence>
<accession>A0A2K9Z7V3</accession>
<dbReference type="Proteomes" id="UP000238523">
    <property type="component" value="Chromosome"/>
</dbReference>
<name>A0A2K9Z7V3_RHILE</name>
<dbReference type="EMBL" id="CP025012">
    <property type="protein sequence ID" value="AUW44328.1"/>
    <property type="molecule type" value="Genomic_DNA"/>
</dbReference>